<gene>
    <name evidence="1" type="ORF">SI7747_08010421</name>
</gene>
<evidence type="ECO:0000313" key="1">
    <source>
        <dbReference type="EMBL" id="CAA2624591.1"/>
    </source>
</evidence>
<keyword evidence="2" id="KW-1185">Reference proteome</keyword>
<dbReference type="EMBL" id="CACRZD030000008">
    <property type="protein sequence ID" value="CAA6664032.1"/>
    <property type="molecule type" value="Genomic_DNA"/>
</dbReference>
<name>A0A7I8J234_SPIIN</name>
<reference evidence="1 2" key="1">
    <citation type="submission" date="2019-12" db="EMBL/GenBank/DDBJ databases">
        <authorList>
            <person name="Scholz U."/>
            <person name="Mascher M."/>
            <person name="Fiebig A."/>
        </authorList>
    </citation>
    <scope>NUCLEOTIDE SEQUENCE</scope>
</reference>
<dbReference type="EMBL" id="LR743595">
    <property type="protein sequence ID" value="CAA2624591.1"/>
    <property type="molecule type" value="Genomic_DNA"/>
</dbReference>
<accession>A0A7I8J234</accession>
<dbReference type="AlphaFoldDB" id="A0A7I8J234"/>
<proteinExistence type="predicted"/>
<organism evidence="1">
    <name type="scientific">Spirodela intermedia</name>
    <name type="common">Intermediate duckweed</name>
    <dbReference type="NCBI Taxonomy" id="51605"/>
    <lineage>
        <taxon>Eukaryota</taxon>
        <taxon>Viridiplantae</taxon>
        <taxon>Streptophyta</taxon>
        <taxon>Embryophyta</taxon>
        <taxon>Tracheophyta</taxon>
        <taxon>Spermatophyta</taxon>
        <taxon>Magnoliopsida</taxon>
        <taxon>Liliopsida</taxon>
        <taxon>Araceae</taxon>
        <taxon>Lemnoideae</taxon>
        <taxon>Spirodela</taxon>
    </lineage>
</organism>
<evidence type="ECO:0000313" key="2">
    <source>
        <dbReference type="Proteomes" id="UP001189122"/>
    </source>
</evidence>
<sequence>MSKFDIQIHRSEREKTSYNLKLTHVFNDG</sequence>
<protein>
    <submittedName>
        <fullName evidence="1">Uncharacterized protein</fullName>
    </submittedName>
</protein>
<dbReference type="Proteomes" id="UP001189122">
    <property type="component" value="Unassembled WGS sequence"/>
</dbReference>